<accession>A0ABV9LYA5</accession>
<keyword evidence="1" id="KW-0732">Signal</keyword>
<evidence type="ECO:0000256" key="1">
    <source>
        <dbReference type="SAM" id="SignalP"/>
    </source>
</evidence>
<evidence type="ECO:0000313" key="3">
    <source>
        <dbReference type="EMBL" id="MFC4701556.1"/>
    </source>
</evidence>
<dbReference type="InterPro" id="IPR010496">
    <property type="entry name" value="AL/BT2_dom"/>
</dbReference>
<comment type="caution">
    <text evidence="3">The sequence shown here is derived from an EMBL/GenBank/DDBJ whole genome shotgun (WGS) entry which is preliminary data.</text>
</comment>
<dbReference type="EMBL" id="JBHSGU010000017">
    <property type="protein sequence ID" value="MFC4701556.1"/>
    <property type="molecule type" value="Genomic_DNA"/>
</dbReference>
<dbReference type="Proteomes" id="UP001595897">
    <property type="component" value="Unassembled WGS sequence"/>
</dbReference>
<protein>
    <submittedName>
        <fullName evidence="3">DUF1080 domain-containing protein</fullName>
    </submittedName>
</protein>
<feature type="signal peptide" evidence="1">
    <location>
        <begin position="1"/>
        <end position="31"/>
    </location>
</feature>
<keyword evidence="4" id="KW-1185">Reference proteome</keyword>
<proteinExistence type="predicted"/>
<name>A0ABV9LYA5_9ALTE</name>
<evidence type="ECO:0000313" key="4">
    <source>
        <dbReference type="Proteomes" id="UP001595897"/>
    </source>
</evidence>
<feature type="domain" description="3-keto-alpha-glucoside-1,2-lyase/3-keto-2-hydroxy-glucal hydratase" evidence="2">
    <location>
        <begin position="65"/>
        <end position="255"/>
    </location>
</feature>
<dbReference type="RefSeq" id="WP_382410148.1">
    <property type="nucleotide sequence ID" value="NZ_JBHSGU010000017.1"/>
</dbReference>
<evidence type="ECO:0000259" key="2">
    <source>
        <dbReference type="Pfam" id="PF06439"/>
    </source>
</evidence>
<reference evidence="4" key="1">
    <citation type="journal article" date="2019" name="Int. J. Syst. Evol. Microbiol.">
        <title>The Global Catalogue of Microorganisms (GCM) 10K type strain sequencing project: providing services to taxonomists for standard genome sequencing and annotation.</title>
        <authorList>
            <consortium name="The Broad Institute Genomics Platform"/>
            <consortium name="The Broad Institute Genome Sequencing Center for Infectious Disease"/>
            <person name="Wu L."/>
            <person name="Ma J."/>
        </authorList>
    </citation>
    <scope>NUCLEOTIDE SEQUENCE [LARGE SCALE GENOMIC DNA]</scope>
    <source>
        <strain evidence="4">KACC 12507</strain>
    </source>
</reference>
<gene>
    <name evidence="3" type="ORF">ACFO4O_15470</name>
</gene>
<sequence length="257" mass="29096">MKHLRFFTQHTSVSTACIAACLVMFSSSPMADVTQAQIEESKKTEVWGPMPKKVEAMPGQAPSDAIVLFDGNGLDSWVDKDGNNPQWEDSPYALTVKPGTGYIFTKQSFCDVQMHIEWRATREEEKEGQNKANSGVFLQERYEIQVLDTYENKTYANGQAASVYKQFIPLVDASRPAEEWQSYDIIFTAPIFENDELVKPAYLTLLHNGVLVHNNIALKGQTEWIGEPKYYPHGCLPIKLQDHGSANSFRNIWVREI</sequence>
<dbReference type="Gene3D" id="2.60.120.560">
    <property type="entry name" value="Exo-inulinase, domain 1"/>
    <property type="match status" value="1"/>
</dbReference>
<feature type="chain" id="PRO_5045809996" evidence="1">
    <location>
        <begin position="32"/>
        <end position="257"/>
    </location>
</feature>
<dbReference type="PROSITE" id="PS51257">
    <property type="entry name" value="PROKAR_LIPOPROTEIN"/>
    <property type="match status" value="1"/>
</dbReference>
<organism evidence="3 4">
    <name type="scientific">Glaciecola siphonariae</name>
    <dbReference type="NCBI Taxonomy" id="521012"/>
    <lineage>
        <taxon>Bacteria</taxon>
        <taxon>Pseudomonadati</taxon>
        <taxon>Pseudomonadota</taxon>
        <taxon>Gammaproteobacteria</taxon>
        <taxon>Alteromonadales</taxon>
        <taxon>Alteromonadaceae</taxon>
        <taxon>Glaciecola</taxon>
    </lineage>
</organism>
<dbReference type="Pfam" id="PF06439">
    <property type="entry name" value="3keto-disac_hyd"/>
    <property type="match status" value="1"/>
</dbReference>